<name>A0A5S3PL62_9RHOB</name>
<evidence type="ECO:0000256" key="6">
    <source>
        <dbReference type="ARBA" id="ARBA00023211"/>
    </source>
</evidence>
<evidence type="ECO:0000256" key="5">
    <source>
        <dbReference type="ARBA" id="ARBA00022842"/>
    </source>
</evidence>
<dbReference type="InterPro" id="IPR000086">
    <property type="entry name" value="NUDIX_hydrolase_dom"/>
</dbReference>
<evidence type="ECO:0000256" key="3">
    <source>
        <dbReference type="ARBA" id="ARBA00022723"/>
    </source>
</evidence>
<evidence type="ECO:0000313" key="9">
    <source>
        <dbReference type="Proteomes" id="UP000309550"/>
    </source>
</evidence>
<evidence type="ECO:0000313" key="8">
    <source>
        <dbReference type="EMBL" id="TMM55139.1"/>
    </source>
</evidence>
<keyword evidence="6" id="KW-0464">Manganese</keyword>
<dbReference type="OrthoDB" id="9805905at2"/>
<dbReference type="SUPFAM" id="SSF55811">
    <property type="entry name" value="Nudix"/>
    <property type="match status" value="1"/>
</dbReference>
<dbReference type="GO" id="GO:0016818">
    <property type="term" value="F:hydrolase activity, acting on acid anhydrides, in phosphorus-containing anhydrides"/>
    <property type="evidence" value="ECO:0007669"/>
    <property type="project" value="InterPro"/>
</dbReference>
<dbReference type="RefSeq" id="WP_138661309.1">
    <property type="nucleotide sequence ID" value="NZ_VANS01000001.1"/>
</dbReference>
<dbReference type="InterPro" id="IPR039121">
    <property type="entry name" value="NUDT19"/>
</dbReference>
<accession>A0A5S3PL62</accession>
<dbReference type="PANTHER" id="PTHR12318">
    <property type="entry name" value="TESTOSTERONE-REGULATED PROTEIN RP2"/>
    <property type="match status" value="1"/>
</dbReference>
<feature type="domain" description="Nudix hydrolase" evidence="7">
    <location>
        <begin position="12"/>
        <end position="201"/>
    </location>
</feature>
<proteinExistence type="predicted"/>
<keyword evidence="5" id="KW-0460">Magnesium</keyword>
<protein>
    <submittedName>
        <fullName evidence="8">NUDIX hydrolase</fullName>
    </submittedName>
</protein>
<gene>
    <name evidence="8" type="ORF">FDT80_06110</name>
</gene>
<dbReference type="Proteomes" id="UP000309550">
    <property type="component" value="Unassembled WGS sequence"/>
</dbReference>
<dbReference type="PROSITE" id="PS51462">
    <property type="entry name" value="NUDIX"/>
    <property type="match status" value="1"/>
</dbReference>
<dbReference type="PANTHER" id="PTHR12318:SF0">
    <property type="entry name" value="ACYL-COENZYME A DIPHOSPHATASE NUDT19"/>
    <property type="match status" value="1"/>
</dbReference>
<dbReference type="InterPro" id="IPR015797">
    <property type="entry name" value="NUDIX_hydrolase-like_dom_sf"/>
</dbReference>
<sequence>MTRPTEVDKSAVRNAATVIVLRDRYDTPRILMGQRGAKAAFMPNKFVFPGGAVDAGDAQVPLAAPLSDLCATRLTEDADPALAHAIAVAAIRELWEETGLVLGTPGAWTGDVPADWTTFAGTDHLPNAAPLQFVFRALTPPGRPRRFDARFFLVDADDLSSDPDDFSAASDELSHLQWVALSDARSFDMPFITEVVMSEVQARARDTAPPDSVPYFKNNDEESLFKRLRGRPMGG</sequence>
<evidence type="ECO:0000256" key="4">
    <source>
        <dbReference type="ARBA" id="ARBA00022801"/>
    </source>
</evidence>
<comment type="cofactor">
    <cofactor evidence="1">
        <name>Mn(2+)</name>
        <dbReference type="ChEBI" id="CHEBI:29035"/>
    </cofactor>
</comment>
<comment type="caution">
    <text evidence="8">The sequence shown here is derived from an EMBL/GenBank/DDBJ whole genome shotgun (WGS) entry which is preliminary data.</text>
</comment>
<dbReference type="EMBL" id="VANS01000001">
    <property type="protein sequence ID" value="TMM55139.1"/>
    <property type="molecule type" value="Genomic_DNA"/>
</dbReference>
<comment type="cofactor">
    <cofactor evidence="2">
        <name>Mg(2+)</name>
        <dbReference type="ChEBI" id="CHEBI:18420"/>
    </cofactor>
</comment>
<dbReference type="Gene3D" id="3.90.79.10">
    <property type="entry name" value="Nucleoside Triphosphate Pyrophosphohydrolase"/>
    <property type="match status" value="1"/>
</dbReference>
<evidence type="ECO:0000259" key="7">
    <source>
        <dbReference type="PROSITE" id="PS51462"/>
    </source>
</evidence>
<keyword evidence="4 8" id="KW-0378">Hydrolase</keyword>
<dbReference type="CDD" id="cd18870">
    <property type="entry name" value="NUDIX_AcylCoAdiphos_Nudt19"/>
    <property type="match status" value="1"/>
</dbReference>
<evidence type="ECO:0000256" key="1">
    <source>
        <dbReference type="ARBA" id="ARBA00001936"/>
    </source>
</evidence>
<dbReference type="GO" id="GO:0046872">
    <property type="term" value="F:metal ion binding"/>
    <property type="evidence" value="ECO:0007669"/>
    <property type="project" value="UniProtKB-KW"/>
</dbReference>
<dbReference type="AlphaFoldDB" id="A0A5S3PL62"/>
<keyword evidence="9" id="KW-1185">Reference proteome</keyword>
<keyword evidence="3" id="KW-0479">Metal-binding</keyword>
<organism evidence="8 9">
    <name type="scientific">Sulfitobacter sabulilitoris</name>
    <dbReference type="NCBI Taxonomy" id="2562655"/>
    <lineage>
        <taxon>Bacteria</taxon>
        <taxon>Pseudomonadati</taxon>
        <taxon>Pseudomonadota</taxon>
        <taxon>Alphaproteobacteria</taxon>
        <taxon>Rhodobacterales</taxon>
        <taxon>Roseobacteraceae</taxon>
        <taxon>Sulfitobacter</taxon>
    </lineage>
</organism>
<evidence type="ECO:0000256" key="2">
    <source>
        <dbReference type="ARBA" id="ARBA00001946"/>
    </source>
</evidence>
<reference evidence="8 9" key="1">
    <citation type="submission" date="2019-05" db="EMBL/GenBank/DDBJ databases">
        <title>Sulfitobacter sabulilitoris sp. nov., isolated from a marine sand.</title>
        <authorList>
            <person name="Yoon J.-H."/>
        </authorList>
    </citation>
    <scope>NUCLEOTIDE SEQUENCE [LARGE SCALE GENOMIC DNA]</scope>
    <source>
        <strain evidence="8 9">HSMS-29</strain>
    </source>
</reference>